<dbReference type="EMBL" id="PVZC01000001">
    <property type="protein sequence ID" value="PRY01500.1"/>
    <property type="molecule type" value="Genomic_DNA"/>
</dbReference>
<sequence>MPEPLRSADPRELGAYRLVSRLGQGGQGVVYLGEAPDGRKVAVKVLNKEWAGDPKLRERFTKEVNAARRVAHFCTAAVLDAELEAEPPYVISEFVEGPSLQQAIEDSGPRSGEALHKLAVGTATALAAIHEAGVVHRDFKPANVLLAADHLRVVDFGVARVVDSAVTQTASIMGTPAYMAPEQLMGELVTPAVDVFAWGCVIAFAATGKPPFGSDTVPKVMNRVLKEPPNLDGFTGPLRTIVEEALDKEKQHRPSASLLLSRLLLGHGSETPLPIEQALSQGQRTAVWTQDVLWPGAGRSGGRRSGSSPATPASGPQPAFPQPAPGTPQPYPAGHASGPQAGFPQTPPGGGRGSGGQPAWSAQPSAPQQPAPPQPSTPAQGWQQPTGYNPGQGSGPRPGQYPPGGFPPGPRPGAQPPAYGSGPQPNPRQPSSYGSGPQPQQPYGYQAPTAGYQQQTPGGGYQPPAAGGYGPTQGYQPPAQGYQQPGPGGGASAFPPPRPAAEFPSGRKSRTGLYVGIGIGAAVLVVVAIVAVLMLRPSTDFGPEYVGGWSGYDPTNTYAVSVEVDEGDTAQLSLAALSGDDQPDCTYALTTYDVGDPEDPQTAGHWMNAVQGTSSGEVECPAYSYVVLENRDGVLLVNAGPSNQNVPALASLYPDD</sequence>
<keyword evidence="4" id="KW-0067">ATP-binding</keyword>
<dbReference type="CDD" id="cd14014">
    <property type="entry name" value="STKc_PknB_like"/>
    <property type="match status" value="1"/>
</dbReference>
<gene>
    <name evidence="8" type="ORF">CLV72_10182</name>
</gene>
<accession>A0A2T0QCA0</accession>
<evidence type="ECO:0000256" key="1">
    <source>
        <dbReference type="ARBA" id="ARBA00022679"/>
    </source>
</evidence>
<feature type="compositionally biased region" description="Low complexity" evidence="5">
    <location>
        <begin position="429"/>
        <end position="456"/>
    </location>
</feature>
<keyword evidence="1" id="KW-0808">Transferase</keyword>
<dbReference type="Gene3D" id="1.10.510.10">
    <property type="entry name" value="Transferase(Phosphotransferase) domain 1"/>
    <property type="match status" value="1"/>
</dbReference>
<dbReference type="Pfam" id="PF00069">
    <property type="entry name" value="Pkinase"/>
    <property type="match status" value="1"/>
</dbReference>
<dbReference type="AlphaFoldDB" id="A0A2T0QCA0"/>
<dbReference type="InterPro" id="IPR008271">
    <property type="entry name" value="Ser/Thr_kinase_AS"/>
</dbReference>
<comment type="caution">
    <text evidence="8">The sequence shown here is derived from an EMBL/GenBank/DDBJ whole genome shotgun (WGS) entry which is preliminary data.</text>
</comment>
<organism evidence="8 9">
    <name type="scientific">Allonocardiopsis opalescens</name>
    <dbReference type="NCBI Taxonomy" id="1144618"/>
    <lineage>
        <taxon>Bacteria</taxon>
        <taxon>Bacillati</taxon>
        <taxon>Actinomycetota</taxon>
        <taxon>Actinomycetes</taxon>
        <taxon>Streptosporangiales</taxon>
        <taxon>Allonocardiopsis</taxon>
    </lineage>
</organism>
<feature type="compositionally biased region" description="Pro residues" evidence="5">
    <location>
        <begin position="367"/>
        <end position="376"/>
    </location>
</feature>
<dbReference type="InterPro" id="IPR011009">
    <property type="entry name" value="Kinase-like_dom_sf"/>
</dbReference>
<name>A0A2T0QCA0_9ACTN</name>
<dbReference type="SUPFAM" id="SSF56112">
    <property type="entry name" value="Protein kinase-like (PK-like)"/>
    <property type="match status" value="1"/>
</dbReference>
<keyword evidence="6" id="KW-0812">Transmembrane</keyword>
<dbReference type="GO" id="GO:0005524">
    <property type="term" value="F:ATP binding"/>
    <property type="evidence" value="ECO:0007669"/>
    <property type="project" value="UniProtKB-KW"/>
</dbReference>
<feature type="domain" description="Protein kinase" evidence="7">
    <location>
        <begin position="16"/>
        <end position="265"/>
    </location>
</feature>
<dbReference type="Gene3D" id="3.30.200.20">
    <property type="entry name" value="Phosphorylase Kinase, domain 1"/>
    <property type="match status" value="1"/>
</dbReference>
<keyword evidence="8" id="KW-0723">Serine/threonine-protein kinase</keyword>
<evidence type="ECO:0000256" key="5">
    <source>
        <dbReference type="SAM" id="MobiDB-lite"/>
    </source>
</evidence>
<evidence type="ECO:0000313" key="9">
    <source>
        <dbReference type="Proteomes" id="UP000237846"/>
    </source>
</evidence>
<dbReference type="PROSITE" id="PS50011">
    <property type="entry name" value="PROTEIN_KINASE_DOM"/>
    <property type="match status" value="1"/>
</dbReference>
<protein>
    <submittedName>
        <fullName evidence="8">Serine/threonine protein kinase</fullName>
    </submittedName>
</protein>
<dbReference type="InterPro" id="IPR000719">
    <property type="entry name" value="Prot_kinase_dom"/>
</dbReference>
<evidence type="ECO:0000256" key="2">
    <source>
        <dbReference type="ARBA" id="ARBA00022741"/>
    </source>
</evidence>
<dbReference type="PANTHER" id="PTHR43289">
    <property type="entry name" value="MITOGEN-ACTIVATED PROTEIN KINASE KINASE KINASE 20-RELATED"/>
    <property type="match status" value="1"/>
</dbReference>
<dbReference type="PANTHER" id="PTHR43289:SF34">
    <property type="entry name" value="SERINE_THREONINE-PROTEIN KINASE YBDM-RELATED"/>
    <property type="match status" value="1"/>
</dbReference>
<feature type="compositionally biased region" description="Low complexity" evidence="5">
    <location>
        <begin position="305"/>
        <end position="317"/>
    </location>
</feature>
<keyword evidence="2" id="KW-0547">Nucleotide-binding</keyword>
<dbReference type="GO" id="GO:0004674">
    <property type="term" value="F:protein serine/threonine kinase activity"/>
    <property type="evidence" value="ECO:0007669"/>
    <property type="project" value="UniProtKB-KW"/>
</dbReference>
<evidence type="ECO:0000256" key="3">
    <source>
        <dbReference type="ARBA" id="ARBA00022777"/>
    </source>
</evidence>
<keyword evidence="6" id="KW-1133">Transmembrane helix</keyword>
<dbReference type="Proteomes" id="UP000237846">
    <property type="component" value="Unassembled WGS sequence"/>
</dbReference>
<feature type="region of interest" description="Disordered" evidence="5">
    <location>
        <begin position="294"/>
        <end position="505"/>
    </location>
</feature>
<feature type="transmembrane region" description="Helical" evidence="6">
    <location>
        <begin position="513"/>
        <end position="535"/>
    </location>
</feature>
<evidence type="ECO:0000256" key="4">
    <source>
        <dbReference type="ARBA" id="ARBA00022840"/>
    </source>
</evidence>
<feature type="compositionally biased region" description="Pro residues" evidence="5">
    <location>
        <begin position="399"/>
        <end position="415"/>
    </location>
</feature>
<evidence type="ECO:0000259" key="7">
    <source>
        <dbReference type="PROSITE" id="PS50011"/>
    </source>
</evidence>
<keyword evidence="3 8" id="KW-0418">Kinase</keyword>
<feature type="compositionally biased region" description="Pro residues" evidence="5">
    <location>
        <begin position="318"/>
        <end position="331"/>
    </location>
</feature>
<reference evidence="8 9" key="1">
    <citation type="submission" date="2018-03" db="EMBL/GenBank/DDBJ databases">
        <title>Genomic Encyclopedia of Archaeal and Bacterial Type Strains, Phase II (KMG-II): from individual species to whole genera.</title>
        <authorList>
            <person name="Goeker M."/>
        </authorList>
    </citation>
    <scope>NUCLEOTIDE SEQUENCE [LARGE SCALE GENOMIC DNA]</scope>
    <source>
        <strain evidence="8 9">DSM 45601</strain>
    </source>
</reference>
<evidence type="ECO:0000256" key="6">
    <source>
        <dbReference type="SAM" id="Phobius"/>
    </source>
</evidence>
<feature type="compositionally biased region" description="Gly residues" evidence="5">
    <location>
        <begin position="457"/>
        <end position="471"/>
    </location>
</feature>
<feature type="compositionally biased region" description="Low complexity" evidence="5">
    <location>
        <begin position="472"/>
        <end position="485"/>
    </location>
</feature>
<keyword evidence="6" id="KW-0472">Membrane</keyword>
<dbReference type="OrthoDB" id="4326323at2"/>
<dbReference type="PROSITE" id="PS00108">
    <property type="entry name" value="PROTEIN_KINASE_ST"/>
    <property type="match status" value="1"/>
</dbReference>
<proteinExistence type="predicted"/>
<feature type="compositionally biased region" description="Low complexity" evidence="5">
    <location>
        <begin position="357"/>
        <end position="366"/>
    </location>
</feature>
<dbReference type="RefSeq" id="WP_106237299.1">
    <property type="nucleotide sequence ID" value="NZ_PVZC01000001.1"/>
</dbReference>
<evidence type="ECO:0000313" key="8">
    <source>
        <dbReference type="EMBL" id="PRY01500.1"/>
    </source>
</evidence>
<keyword evidence="9" id="KW-1185">Reference proteome</keyword>